<dbReference type="PANTHER" id="PTHR33360:SF2">
    <property type="entry name" value="TRANSPOSASE FOR INSERTION SEQUENCE ELEMENT IS200"/>
    <property type="match status" value="1"/>
</dbReference>
<feature type="domain" description="Transposase IS200-like" evidence="1">
    <location>
        <begin position="10"/>
        <end position="130"/>
    </location>
</feature>
<sequence length="133" mass="15412">MQILSSSHAKHCLGYHIIFCPKYRHQVLEGAIEVELKRIIGEICKQYEWIIHALEIMPDHVHIFVQTDHTTAPVEIAKTMKSISAVHLFQTFKDLKKRRFWGSGMWSYSTFYSSVGGASSEAVKRYIDSQKQR</sequence>
<evidence type="ECO:0000259" key="1">
    <source>
        <dbReference type="SMART" id="SM01321"/>
    </source>
</evidence>
<dbReference type="SMART" id="SM01321">
    <property type="entry name" value="Y1_Tnp"/>
    <property type="match status" value="1"/>
</dbReference>
<dbReference type="InterPro" id="IPR036515">
    <property type="entry name" value="Transposase_17_sf"/>
</dbReference>
<name>A0ABV4X6H3_9CYAN</name>
<dbReference type="InterPro" id="IPR002686">
    <property type="entry name" value="Transposase_17"/>
</dbReference>
<reference evidence="2 3" key="1">
    <citation type="submission" date="2024-09" db="EMBL/GenBank/DDBJ databases">
        <title>Floridaenema gen nov. (Aerosakkonemataceae, Aerosakkonematales ord. nov., Cyanobacteria) from benthic tropical and subtropical fresh waters, with the description of four new species.</title>
        <authorList>
            <person name="Moretto J.A."/>
            <person name="Berthold D.E."/>
            <person name="Lefler F.W."/>
            <person name="Huang I.-S."/>
            <person name="Laughinghouse H. IV."/>
        </authorList>
    </citation>
    <scope>NUCLEOTIDE SEQUENCE [LARGE SCALE GENOMIC DNA]</scope>
    <source>
        <strain evidence="2 3">BLCC-F46</strain>
    </source>
</reference>
<dbReference type="SUPFAM" id="SSF143422">
    <property type="entry name" value="Transposase IS200-like"/>
    <property type="match status" value="1"/>
</dbReference>
<dbReference type="PANTHER" id="PTHR33360">
    <property type="entry name" value="TRANSPOSASE FOR INSERTION SEQUENCE ELEMENT IS200"/>
    <property type="match status" value="1"/>
</dbReference>
<gene>
    <name evidence="2" type="primary">tnpA</name>
    <name evidence="2" type="ORF">ACE1CC_14165</name>
</gene>
<organism evidence="2 3">
    <name type="scientific">Floridaenema aerugineum BLCC-F46</name>
    <dbReference type="NCBI Taxonomy" id="3153654"/>
    <lineage>
        <taxon>Bacteria</taxon>
        <taxon>Bacillati</taxon>
        <taxon>Cyanobacteriota</taxon>
        <taxon>Cyanophyceae</taxon>
        <taxon>Oscillatoriophycideae</taxon>
        <taxon>Aerosakkonematales</taxon>
        <taxon>Aerosakkonemataceae</taxon>
        <taxon>Floridanema</taxon>
        <taxon>Floridanema aerugineum</taxon>
    </lineage>
</organism>
<keyword evidence="3" id="KW-1185">Reference proteome</keyword>
<dbReference type="Pfam" id="PF01797">
    <property type="entry name" value="Y1_Tnp"/>
    <property type="match status" value="1"/>
</dbReference>
<dbReference type="NCBIfam" id="NF033573">
    <property type="entry name" value="transpos_IS200"/>
    <property type="match status" value="1"/>
</dbReference>
<evidence type="ECO:0000313" key="2">
    <source>
        <dbReference type="EMBL" id="MFB2877992.1"/>
    </source>
</evidence>
<protein>
    <submittedName>
        <fullName evidence="2">IS200/IS605 family transposase</fullName>
    </submittedName>
</protein>
<dbReference type="EMBL" id="JBHFNQ010000108">
    <property type="protein sequence ID" value="MFB2877992.1"/>
    <property type="molecule type" value="Genomic_DNA"/>
</dbReference>
<dbReference type="Proteomes" id="UP001576774">
    <property type="component" value="Unassembled WGS sequence"/>
</dbReference>
<proteinExistence type="predicted"/>
<dbReference type="Gene3D" id="3.30.70.1290">
    <property type="entry name" value="Transposase IS200-like"/>
    <property type="match status" value="1"/>
</dbReference>
<comment type="caution">
    <text evidence="2">The sequence shown here is derived from an EMBL/GenBank/DDBJ whole genome shotgun (WGS) entry which is preliminary data.</text>
</comment>
<accession>A0ABV4X6H3</accession>
<evidence type="ECO:0000313" key="3">
    <source>
        <dbReference type="Proteomes" id="UP001576774"/>
    </source>
</evidence>